<reference evidence="10" key="1">
    <citation type="journal article" date="2019" name="Int. J. Syst. Evol. Microbiol.">
        <title>The Global Catalogue of Microorganisms (GCM) 10K type strain sequencing project: providing services to taxonomists for standard genome sequencing and annotation.</title>
        <authorList>
            <consortium name="The Broad Institute Genomics Platform"/>
            <consortium name="The Broad Institute Genome Sequencing Center for Infectious Disease"/>
            <person name="Wu L."/>
            <person name="Ma J."/>
        </authorList>
    </citation>
    <scope>NUCLEOTIDE SEQUENCE [LARGE SCALE GENOMIC DNA]</scope>
    <source>
        <strain evidence="10">CECT 7956</strain>
    </source>
</reference>
<dbReference type="InterPro" id="IPR001750">
    <property type="entry name" value="ND/Mrp_TM"/>
</dbReference>
<dbReference type="RefSeq" id="WP_379839347.1">
    <property type="nucleotide sequence ID" value="NZ_JBHRYQ010000001.1"/>
</dbReference>
<evidence type="ECO:0000256" key="1">
    <source>
        <dbReference type="ARBA" id="ARBA00004127"/>
    </source>
</evidence>
<feature type="domain" description="NADH-Ubiquinone oxidoreductase (complex I) chain 5 N-terminal" evidence="8">
    <location>
        <begin position="65"/>
        <end position="115"/>
    </location>
</feature>
<proteinExistence type="predicted"/>
<dbReference type="Pfam" id="PF00361">
    <property type="entry name" value="Proton_antipo_M"/>
    <property type="match status" value="1"/>
</dbReference>
<feature type="transmembrane region" description="Helical" evidence="6">
    <location>
        <begin position="223"/>
        <end position="243"/>
    </location>
</feature>
<name>A0ABV7Z231_9BACT</name>
<dbReference type="PANTHER" id="PTHR42829">
    <property type="entry name" value="NADH-UBIQUINONE OXIDOREDUCTASE CHAIN 5"/>
    <property type="match status" value="1"/>
</dbReference>
<dbReference type="PANTHER" id="PTHR42829:SF2">
    <property type="entry name" value="NADH-UBIQUINONE OXIDOREDUCTASE CHAIN 5"/>
    <property type="match status" value="1"/>
</dbReference>
<evidence type="ECO:0000259" key="8">
    <source>
        <dbReference type="Pfam" id="PF00662"/>
    </source>
</evidence>
<feature type="transmembrane region" description="Helical" evidence="6">
    <location>
        <begin position="6"/>
        <end position="24"/>
    </location>
</feature>
<organism evidence="9 10">
    <name type="scientific">Lacihabitans lacunae</name>
    <dbReference type="NCBI Taxonomy" id="1028214"/>
    <lineage>
        <taxon>Bacteria</taxon>
        <taxon>Pseudomonadati</taxon>
        <taxon>Bacteroidota</taxon>
        <taxon>Cytophagia</taxon>
        <taxon>Cytophagales</taxon>
        <taxon>Leadbetterellaceae</taxon>
        <taxon>Lacihabitans</taxon>
    </lineage>
</organism>
<feature type="transmembrane region" description="Helical" evidence="6">
    <location>
        <begin position="255"/>
        <end position="277"/>
    </location>
</feature>
<evidence type="ECO:0000256" key="5">
    <source>
        <dbReference type="RuleBase" id="RU000320"/>
    </source>
</evidence>
<keyword evidence="10" id="KW-1185">Reference proteome</keyword>
<keyword evidence="3 6" id="KW-1133">Transmembrane helix</keyword>
<evidence type="ECO:0000256" key="6">
    <source>
        <dbReference type="SAM" id="Phobius"/>
    </source>
</evidence>
<feature type="transmembrane region" description="Helical" evidence="6">
    <location>
        <begin position="691"/>
        <end position="710"/>
    </location>
</feature>
<keyword evidence="2 5" id="KW-0812">Transmembrane</keyword>
<feature type="transmembrane region" description="Helical" evidence="6">
    <location>
        <begin position="418"/>
        <end position="439"/>
    </location>
</feature>
<protein>
    <submittedName>
        <fullName evidence="9">NADH-quinone oxidoreductase subunit L</fullName>
    </submittedName>
</protein>
<evidence type="ECO:0000259" key="7">
    <source>
        <dbReference type="Pfam" id="PF00361"/>
    </source>
</evidence>
<dbReference type="Gene3D" id="1.20.5.2700">
    <property type="match status" value="1"/>
</dbReference>
<dbReference type="EMBL" id="JBHRYQ010000001">
    <property type="protein sequence ID" value="MFC3812468.1"/>
    <property type="molecule type" value="Genomic_DNA"/>
</dbReference>
<dbReference type="InterPro" id="IPR018393">
    <property type="entry name" value="NADHpl_OxRdtase_5_subgr"/>
</dbReference>
<evidence type="ECO:0000313" key="10">
    <source>
        <dbReference type="Proteomes" id="UP001595616"/>
    </source>
</evidence>
<feature type="transmembrane region" description="Helical" evidence="6">
    <location>
        <begin position="114"/>
        <end position="132"/>
    </location>
</feature>
<feature type="domain" description="NADH:quinone oxidoreductase/Mrp antiporter transmembrane" evidence="7">
    <location>
        <begin position="131"/>
        <end position="414"/>
    </location>
</feature>
<accession>A0ABV7Z231</accession>
<comment type="caution">
    <text evidence="9">The sequence shown here is derived from an EMBL/GenBank/DDBJ whole genome shotgun (WGS) entry which is preliminary data.</text>
</comment>
<dbReference type="NCBIfam" id="TIGR01974">
    <property type="entry name" value="NDH_I_L"/>
    <property type="match status" value="1"/>
</dbReference>
<dbReference type="Pfam" id="PF00662">
    <property type="entry name" value="Proton_antipo_N"/>
    <property type="match status" value="1"/>
</dbReference>
<evidence type="ECO:0000256" key="3">
    <source>
        <dbReference type="ARBA" id="ARBA00022989"/>
    </source>
</evidence>
<gene>
    <name evidence="9" type="ORF">ACFOOI_17545</name>
</gene>
<keyword evidence="4 6" id="KW-0472">Membrane</keyword>
<sequence>MTTETLIILNLMFYLIGFAVLFGIKPSILGEFSGWISLVINILGVIFSFNLKTLVFEDYLIHYNWIDIGSTKFNYGFLVNNQTIFMYGLVQTIGVFVQLFSIKYLKNDPRISKYFGFLNLFLFSMLGLVVSSNLLQMFIFWELVGFCSFLLIGFWYHKKSANDAARKAFIVNRIGDVFFLVGIMMLYLLTNTLEFFEITEALQYKSMPGFDFMSLNAQRDLCVFFIFGGVVAKSAQFPLQIWLPDAMQGPTPASALIHAATMVVAGIFLLGRISPIITPDAGFVIALTGAITSVIGGFSAIFQNDIKKVLAYSTISQLGMMVAGMGIGSVGATFFHLTTHAFFKAGLFLCAGAVIDYFHHEQDMRKMGNLIRKTPAIFYGYLICAASIIGLPFTSGYLSKESLLNAFVAYGWSENLVTYKIIIPILIGISAFFTAFYMIRQLVMVFFERQENPVEKMIDSTKRTMEGVYKTFQDLLNADEDNTKEGSIVLFLQNLSVFEVSILSLSFASLWLIFSPSPFSYHESWFLENFKHQTIEFNWIPISAFGIFLMALLISYNTTSSEIRAYYLGEKPEGAKRTFYLLGYHNFYIDKFLSKTFERIILGKPIAQISRLIETEISFYYLKGLGNLIHSFEKKGIDSVVTKLSNGLLQFSKFSLLIEQTIIDNTVLKVSSGIKNIGDKLRRVQEGKMQLYILSMVIILVTIMLLKIFIF</sequence>
<dbReference type="InterPro" id="IPR003945">
    <property type="entry name" value="NU5C-like"/>
</dbReference>
<feature type="transmembrane region" description="Helical" evidence="6">
    <location>
        <begin position="36"/>
        <end position="55"/>
    </location>
</feature>
<feature type="transmembrane region" description="Helical" evidence="6">
    <location>
        <begin position="537"/>
        <end position="556"/>
    </location>
</feature>
<feature type="transmembrane region" description="Helical" evidence="6">
    <location>
        <begin position="378"/>
        <end position="398"/>
    </location>
</feature>
<comment type="subcellular location">
    <subcellularLocation>
        <location evidence="1">Endomembrane system</location>
        <topology evidence="1">Multi-pass membrane protein</topology>
    </subcellularLocation>
    <subcellularLocation>
        <location evidence="5">Membrane</location>
        <topology evidence="5">Multi-pass membrane protein</topology>
    </subcellularLocation>
</comment>
<feature type="transmembrane region" description="Helical" evidence="6">
    <location>
        <begin position="309"/>
        <end position="335"/>
    </location>
</feature>
<feature type="transmembrane region" description="Helical" evidence="6">
    <location>
        <begin position="168"/>
        <end position="189"/>
    </location>
</feature>
<feature type="transmembrane region" description="Helical" evidence="6">
    <location>
        <begin position="497"/>
        <end position="517"/>
    </location>
</feature>
<dbReference type="Proteomes" id="UP001595616">
    <property type="component" value="Unassembled WGS sequence"/>
</dbReference>
<dbReference type="InterPro" id="IPR001516">
    <property type="entry name" value="Proton_antipo_N"/>
</dbReference>
<feature type="transmembrane region" description="Helical" evidence="6">
    <location>
        <begin position="138"/>
        <end position="156"/>
    </location>
</feature>
<feature type="transmembrane region" description="Helical" evidence="6">
    <location>
        <begin position="283"/>
        <end position="302"/>
    </location>
</feature>
<evidence type="ECO:0000313" key="9">
    <source>
        <dbReference type="EMBL" id="MFC3812468.1"/>
    </source>
</evidence>
<evidence type="ECO:0000256" key="4">
    <source>
        <dbReference type="ARBA" id="ARBA00023136"/>
    </source>
</evidence>
<dbReference type="PRINTS" id="PR01434">
    <property type="entry name" value="NADHDHGNASE5"/>
</dbReference>
<evidence type="ECO:0000256" key="2">
    <source>
        <dbReference type="ARBA" id="ARBA00022692"/>
    </source>
</evidence>
<feature type="transmembrane region" description="Helical" evidence="6">
    <location>
        <begin position="84"/>
        <end position="102"/>
    </location>
</feature>